<accession>A0A8J1YA49</accession>
<name>A0A8J1YA49_OWEFU</name>
<dbReference type="PROSITE" id="PS50297">
    <property type="entry name" value="ANK_REP_REGION"/>
    <property type="match status" value="2"/>
</dbReference>
<dbReference type="SMART" id="SM00248">
    <property type="entry name" value="ANK"/>
    <property type="match status" value="6"/>
</dbReference>
<protein>
    <submittedName>
        <fullName evidence="3">Uncharacterized protein</fullName>
    </submittedName>
</protein>
<dbReference type="InterPro" id="IPR036770">
    <property type="entry name" value="Ankyrin_rpt-contain_sf"/>
</dbReference>
<keyword evidence="1" id="KW-0677">Repeat</keyword>
<dbReference type="InterPro" id="IPR002110">
    <property type="entry name" value="Ankyrin_rpt"/>
</dbReference>
<dbReference type="InterPro" id="IPR001315">
    <property type="entry name" value="CARD"/>
</dbReference>
<evidence type="ECO:0000256" key="2">
    <source>
        <dbReference type="ARBA" id="ARBA00023043"/>
    </source>
</evidence>
<dbReference type="Pfam" id="PF12796">
    <property type="entry name" value="Ank_2"/>
    <property type="match status" value="2"/>
</dbReference>
<dbReference type="Gene3D" id="1.25.40.20">
    <property type="entry name" value="Ankyrin repeat-containing domain"/>
    <property type="match status" value="2"/>
</dbReference>
<dbReference type="PANTHER" id="PTHR24161:SF85">
    <property type="entry name" value="PALMITOYLTRANSFERASE HIP14"/>
    <property type="match status" value="1"/>
</dbReference>
<keyword evidence="2" id="KW-0040">ANK repeat</keyword>
<organism evidence="3 4">
    <name type="scientific">Owenia fusiformis</name>
    <name type="common">Polychaete worm</name>
    <dbReference type="NCBI Taxonomy" id="6347"/>
    <lineage>
        <taxon>Eukaryota</taxon>
        <taxon>Metazoa</taxon>
        <taxon>Spiralia</taxon>
        <taxon>Lophotrochozoa</taxon>
        <taxon>Annelida</taxon>
        <taxon>Polychaeta</taxon>
        <taxon>Sedentaria</taxon>
        <taxon>Canalipalpata</taxon>
        <taxon>Sabellida</taxon>
        <taxon>Oweniida</taxon>
        <taxon>Oweniidae</taxon>
        <taxon>Owenia</taxon>
    </lineage>
</organism>
<dbReference type="PROSITE" id="PS50088">
    <property type="entry name" value="ANK_REPEAT"/>
    <property type="match status" value="2"/>
</dbReference>
<dbReference type="SMART" id="SM00114">
    <property type="entry name" value="CARD"/>
    <property type="match status" value="1"/>
</dbReference>
<dbReference type="GO" id="GO:0042981">
    <property type="term" value="P:regulation of apoptotic process"/>
    <property type="evidence" value="ECO:0007669"/>
    <property type="project" value="InterPro"/>
</dbReference>
<comment type="caution">
    <text evidence="3">The sequence shown here is derived from an EMBL/GenBank/DDBJ whole genome shotgun (WGS) entry which is preliminary data.</text>
</comment>
<dbReference type="SUPFAM" id="SSF48403">
    <property type="entry name" value="Ankyrin repeat"/>
    <property type="match status" value="1"/>
</dbReference>
<proteinExistence type="predicted"/>
<dbReference type="AlphaFoldDB" id="A0A8J1YA49"/>
<dbReference type="CDD" id="cd01671">
    <property type="entry name" value="CARD"/>
    <property type="match status" value="1"/>
</dbReference>
<evidence type="ECO:0000313" key="3">
    <source>
        <dbReference type="EMBL" id="CAH1778786.1"/>
    </source>
</evidence>
<dbReference type="PANTHER" id="PTHR24161">
    <property type="entry name" value="ANK_REP_REGION DOMAIN-CONTAINING PROTEIN-RELATED"/>
    <property type="match status" value="1"/>
</dbReference>
<dbReference type="InterPro" id="IPR011029">
    <property type="entry name" value="DEATH-like_dom_sf"/>
</dbReference>
<evidence type="ECO:0000256" key="1">
    <source>
        <dbReference type="ARBA" id="ARBA00022737"/>
    </source>
</evidence>
<dbReference type="EMBL" id="CAIIXF020000003">
    <property type="protein sequence ID" value="CAH1778786.1"/>
    <property type="molecule type" value="Genomic_DNA"/>
</dbReference>
<evidence type="ECO:0000313" key="4">
    <source>
        <dbReference type="Proteomes" id="UP000749559"/>
    </source>
</evidence>
<dbReference type="Proteomes" id="UP000749559">
    <property type="component" value="Unassembled WGS sequence"/>
</dbReference>
<gene>
    <name evidence="3" type="ORF">OFUS_LOCUS5652</name>
</gene>
<dbReference type="PROSITE" id="PS50209">
    <property type="entry name" value="CARD"/>
    <property type="match status" value="1"/>
</dbReference>
<sequence length="560" mass="62651">MADMKFNALIKAIRDRDLNKCKELLNVANGTLDNLLCQKDSDGDTALLKAVKQGDDIDIVQIVLDKTKECPGGIHVTNNSGRNAINAVMDPEYHRVYEPDKMELVEMIIKSGCDLNKHDNDNVTPLYRLVDGQFPWVKNDPLETEALLTICKMMLDTGCDVNAKSKQTTVLHRAVKTQNIPLMKLLLDYGADPKVYETTQFGPDEGIKYDVLHTAAHTSPSEQMKLILESGRANLDSKNSYGRTGLMMVLEEDPIDNDIKNKIEILMAAGCDPSLTDNSGKTILHILCENQRVIHAQHYGYCKEKQLILANVAETLLKDKRIKALVNRQESEHKSTPLHIAVKNSLVNIVQLLLSEGASVVIKNKYGQTVNDIKLEGDEADKIGLMLKDAKERNDGGLFVAITNLEEISQLLKCYAMFTRKDEAYDNLAKLREIIKEEVYKSDPSMKSLMSTEDKEILQRHTAKILDDVEIKSSSLIDYLFSERVLTRELKDEIFSKPTQLEMARKLVDILPRRGNDALQIFISGLRKSGHGHLADALDEDRKGGGVATNAAKRLKPNAD</sequence>
<dbReference type="Pfam" id="PF00619">
    <property type="entry name" value="CARD"/>
    <property type="match status" value="1"/>
</dbReference>
<dbReference type="SUPFAM" id="SSF47986">
    <property type="entry name" value="DEATH domain"/>
    <property type="match status" value="1"/>
</dbReference>
<keyword evidence="4" id="KW-1185">Reference proteome</keyword>
<dbReference type="Gene3D" id="1.10.533.10">
    <property type="entry name" value="Death Domain, Fas"/>
    <property type="match status" value="1"/>
</dbReference>
<reference evidence="3" key="1">
    <citation type="submission" date="2022-03" db="EMBL/GenBank/DDBJ databases">
        <authorList>
            <person name="Martin C."/>
        </authorList>
    </citation>
    <scope>NUCLEOTIDE SEQUENCE</scope>
</reference>
<dbReference type="OrthoDB" id="2505440at2759"/>